<reference evidence="2" key="1">
    <citation type="submission" date="2010-04" db="EMBL/GenBank/DDBJ databases">
        <authorList>
            <person name="Reid K.E."/>
            <person name="Liao N."/>
            <person name="Chan S."/>
            <person name="Docking R."/>
            <person name="Taylor G."/>
            <person name="Moore R."/>
            <person name="Mayo M."/>
            <person name="Munro S."/>
            <person name="King J."/>
            <person name="Yanchuk A."/>
            <person name="Holt R."/>
            <person name="Jones S."/>
            <person name="Marra M."/>
            <person name="Ritland C.E."/>
            <person name="Ritland K."/>
            <person name="Bohlmann J."/>
        </authorList>
    </citation>
    <scope>NUCLEOTIDE SEQUENCE</scope>
    <source>
        <tissue evidence="2">Bud</tissue>
    </source>
</reference>
<protein>
    <recommendedName>
        <fullName evidence="3">Transmembrane protein</fullName>
    </recommendedName>
</protein>
<dbReference type="EMBL" id="BT123472">
    <property type="protein sequence ID" value="ADE76790.1"/>
    <property type="molecule type" value="mRNA"/>
</dbReference>
<dbReference type="AlphaFoldDB" id="D5AB71"/>
<evidence type="ECO:0000256" key="1">
    <source>
        <dbReference type="SAM" id="Phobius"/>
    </source>
</evidence>
<feature type="transmembrane region" description="Helical" evidence="1">
    <location>
        <begin position="12"/>
        <end position="42"/>
    </location>
</feature>
<name>D5AB71_PICSI</name>
<keyword evidence="1" id="KW-0472">Membrane</keyword>
<sequence length="118" mass="13803">MAIRFFSLCWSGFSLFVIFILVWFVIPFHFFLRWFGFGLLGLEGRRCVQKKRDDDGVRVFVAEMARVPTERVFVAKKEGDDESANREGFLLRRRKAMCAEKRRDDDVVRVFAAGDQSI</sequence>
<proteinExistence type="evidence at transcript level"/>
<keyword evidence="1" id="KW-1133">Transmembrane helix</keyword>
<accession>D5AB71</accession>
<keyword evidence="1" id="KW-0812">Transmembrane</keyword>
<evidence type="ECO:0000313" key="2">
    <source>
        <dbReference type="EMBL" id="ADE76790.1"/>
    </source>
</evidence>
<evidence type="ECO:0008006" key="3">
    <source>
        <dbReference type="Google" id="ProtNLM"/>
    </source>
</evidence>
<organism evidence="2">
    <name type="scientific">Picea sitchensis</name>
    <name type="common">Sitka spruce</name>
    <name type="synonym">Pinus sitchensis</name>
    <dbReference type="NCBI Taxonomy" id="3332"/>
    <lineage>
        <taxon>Eukaryota</taxon>
        <taxon>Viridiplantae</taxon>
        <taxon>Streptophyta</taxon>
        <taxon>Embryophyta</taxon>
        <taxon>Tracheophyta</taxon>
        <taxon>Spermatophyta</taxon>
        <taxon>Pinopsida</taxon>
        <taxon>Pinidae</taxon>
        <taxon>Conifers I</taxon>
        <taxon>Pinales</taxon>
        <taxon>Pinaceae</taxon>
        <taxon>Picea</taxon>
    </lineage>
</organism>